<evidence type="ECO:0000256" key="1">
    <source>
        <dbReference type="SAM" id="MobiDB-lite"/>
    </source>
</evidence>
<dbReference type="EMBL" id="FRAB01000021">
    <property type="protein sequence ID" value="SHK39776.1"/>
    <property type="molecule type" value="Genomic_DNA"/>
</dbReference>
<dbReference type="AlphaFoldDB" id="A0A1M6S4Z1"/>
<reference evidence="2 3" key="1">
    <citation type="submission" date="2016-11" db="EMBL/GenBank/DDBJ databases">
        <authorList>
            <person name="Jaros S."/>
            <person name="Januszkiewicz K."/>
            <person name="Wedrychowicz H."/>
        </authorList>
    </citation>
    <scope>NUCLEOTIDE SEQUENCE [LARGE SCALE GENOMIC DNA]</scope>
    <source>
        <strain evidence="2 3">LMG 20594</strain>
    </source>
</reference>
<feature type="region of interest" description="Disordered" evidence="1">
    <location>
        <begin position="1"/>
        <end position="97"/>
    </location>
</feature>
<dbReference type="Proteomes" id="UP000184395">
    <property type="component" value="Unassembled WGS sequence"/>
</dbReference>
<gene>
    <name evidence="2" type="ORF">SAMN05192548_10215</name>
</gene>
<protein>
    <submittedName>
        <fullName evidence="2">Uncharacterized protein</fullName>
    </submittedName>
</protein>
<sequence length="97" mass="10146">MTKIVNPKMTAANGPQPQKPGDAPPPDSVDRIPPWSTDTELPAVENAADSANPVQPGDAAVDDPPEYSASDPDALGQANASTSPQTQTQNDRGQLKW</sequence>
<organism evidence="2 3">
    <name type="scientific">Paraburkholderia terricola</name>
    <dbReference type="NCBI Taxonomy" id="169427"/>
    <lineage>
        <taxon>Bacteria</taxon>
        <taxon>Pseudomonadati</taxon>
        <taxon>Pseudomonadota</taxon>
        <taxon>Betaproteobacteria</taxon>
        <taxon>Burkholderiales</taxon>
        <taxon>Burkholderiaceae</taxon>
        <taxon>Paraburkholderia</taxon>
    </lineage>
</organism>
<evidence type="ECO:0000313" key="3">
    <source>
        <dbReference type="Proteomes" id="UP000184395"/>
    </source>
</evidence>
<evidence type="ECO:0000313" key="2">
    <source>
        <dbReference type="EMBL" id="SHK39776.1"/>
    </source>
</evidence>
<proteinExistence type="predicted"/>
<accession>A0A1M6S4Z1</accession>
<name>A0A1M6S4Z1_9BURK</name>
<feature type="compositionally biased region" description="Polar residues" evidence="1">
    <location>
        <begin position="78"/>
        <end position="97"/>
    </location>
</feature>
<dbReference type="RefSeq" id="WP_143031950.1">
    <property type="nucleotide sequence ID" value="NZ_CADFGY010000021.1"/>
</dbReference>